<evidence type="ECO:0000256" key="5">
    <source>
        <dbReference type="ARBA" id="ARBA00023157"/>
    </source>
</evidence>
<keyword evidence="3" id="KW-0964">Secreted</keyword>
<comment type="caution">
    <text evidence="7">The sequence shown here is derived from an EMBL/GenBank/DDBJ whole genome shotgun (WGS) entry which is preliminary data.</text>
</comment>
<dbReference type="InterPro" id="IPR036438">
    <property type="entry name" value="Insulin-like_sf"/>
</dbReference>
<evidence type="ECO:0000256" key="1">
    <source>
        <dbReference type="ARBA" id="ARBA00004613"/>
    </source>
</evidence>
<feature type="non-terminal residue" evidence="7">
    <location>
        <position position="59"/>
    </location>
</feature>
<feature type="signal peptide" evidence="6">
    <location>
        <begin position="1"/>
        <end position="25"/>
    </location>
</feature>
<keyword evidence="6" id="KW-0732">Signal</keyword>
<dbReference type="EMBL" id="QNUK01000126">
    <property type="protein sequence ID" value="KAF5900799.1"/>
    <property type="molecule type" value="Genomic_DNA"/>
</dbReference>
<evidence type="ECO:0000256" key="4">
    <source>
        <dbReference type="ARBA" id="ARBA00022702"/>
    </source>
</evidence>
<evidence type="ECO:0000313" key="8">
    <source>
        <dbReference type="Proteomes" id="UP000727407"/>
    </source>
</evidence>
<comment type="subcellular location">
    <subcellularLocation>
        <location evidence="1">Secreted</location>
    </subcellularLocation>
</comment>
<dbReference type="GO" id="GO:0005179">
    <property type="term" value="F:hormone activity"/>
    <property type="evidence" value="ECO:0007669"/>
    <property type="project" value="UniProtKB-KW"/>
</dbReference>
<organism evidence="7 8">
    <name type="scientific">Clarias magur</name>
    <name type="common">Asian catfish</name>
    <name type="synonym">Macropteronotus magur</name>
    <dbReference type="NCBI Taxonomy" id="1594786"/>
    <lineage>
        <taxon>Eukaryota</taxon>
        <taxon>Metazoa</taxon>
        <taxon>Chordata</taxon>
        <taxon>Craniata</taxon>
        <taxon>Vertebrata</taxon>
        <taxon>Euteleostomi</taxon>
        <taxon>Actinopterygii</taxon>
        <taxon>Neopterygii</taxon>
        <taxon>Teleostei</taxon>
        <taxon>Ostariophysi</taxon>
        <taxon>Siluriformes</taxon>
        <taxon>Clariidae</taxon>
        <taxon>Clarias</taxon>
    </lineage>
</organism>
<dbReference type="PANTHER" id="PTHR20968">
    <property type="entry name" value="ILGF DOMAIN-CONTAINING PROTEIN"/>
    <property type="match status" value="1"/>
</dbReference>
<dbReference type="PANTHER" id="PTHR20968:SF4">
    <property type="entry name" value="RELAXIN 3"/>
    <property type="match status" value="1"/>
</dbReference>
<feature type="chain" id="PRO_5035301869" evidence="6">
    <location>
        <begin position="26"/>
        <end position="59"/>
    </location>
</feature>
<sequence>MCVCDVMSRLLIPALLCGVCVCVCAVQQRDYGVKLCGREFIRAVIFTCGGSRWRRAAGL</sequence>
<dbReference type="GO" id="GO:0001664">
    <property type="term" value="F:G protein-coupled receptor binding"/>
    <property type="evidence" value="ECO:0007669"/>
    <property type="project" value="TreeGrafter"/>
</dbReference>
<evidence type="ECO:0000313" key="7">
    <source>
        <dbReference type="EMBL" id="KAF5900799.1"/>
    </source>
</evidence>
<evidence type="ECO:0000256" key="2">
    <source>
        <dbReference type="ARBA" id="ARBA00011207"/>
    </source>
</evidence>
<dbReference type="InterPro" id="IPR051777">
    <property type="entry name" value="Insulin-like_neuro_ligands"/>
</dbReference>
<dbReference type="Proteomes" id="UP000727407">
    <property type="component" value="Unassembled WGS sequence"/>
</dbReference>
<comment type="subunit">
    <text evidence="2">Heterodimer of a B chain and an A chain linked by two disulfide bonds.</text>
</comment>
<keyword evidence="4" id="KW-0372">Hormone</keyword>
<dbReference type="GO" id="GO:0005576">
    <property type="term" value="C:extracellular region"/>
    <property type="evidence" value="ECO:0007669"/>
    <property type="project" value="UniProtKB-SubCell"/>
</dbReference>
<dbReference type="SUPFAM" id="SSF56994">
    <property type="entry name" value="Insulin-like"/>
    <property type="match status" value="1"/>
</dbReference>
<proteinExistence type="predicted"/>
<name>A0A8J4TYI6_CLAMG</name>
<keyword evidence="5" id="KW-1015">Disulfide bond</keyword>
<accession>A0A8J4TYI6</accession>
<keyword evidence="8" id="KW-1185">Reference proteome</keyword>
<dbReference type="AlphaFoldDB" id="A0A8J4TYI6"/>
<evidence type="ECO:0000256" key="3">
    <source>
        <dbReference type="ARBA" id="ARBA00022525"/>
    </source>
</evidence>
<protein>
    <submittedName>
        <fullName evidence="7">Relaxin-3-like</fullName>
    </submittedName>
</protein>
<gene>
    <name evidence="7" type="primary">rln1</name>
    <name evidence="7" type="ORF">DAT39_009459</name>
</gene>
<evidence type="ECO:0000256" key="6">
    <source>
        <dbReference type="SAM" id="SignalP"/>
    </source>
</evidence>
<dbReference type="OrthoDB" id="8961242at2759"/>
<reference evidence="7" key="1">
    <citation type="submission" date="2020-07" db="EMBL/GenBank/DDBJ databases">
        <title>Clarias magur genome sequencing, assembly and annotation.</title>
        <authorList>
            <person name="Kushwaha B."/>
            <person name="Kumar R."/>
            <person name="Das P."/>
            <person name="Joshi C.G."/>
            <person name="Kumar D."/>
            <person name="Nagpure N.S."/>
            <person name="Pandey M."/>
            <person name="Agarwal S."/>
            <person name="Srivastava S."/>
            <person name="Singh M."/>
            <person name="Sahoo L."/>
            <person name="Jayasankar P."/>
            <person name="Meher P.K."/>
            <person name="Koringa P.G."/>
            <person name="Iquebal M.A."/>
            <person name="Das S.P."/>
            <person name="Bit A."/>
            <person name="Patnaik S."/>
            <person name="Patel N."/>
            <person name="Shah T.M."/>
            <person name="Hinsu A."/>
            <person name="Jena J.K."/>
        </authorList>
    </citation>
    <scope>NUCLEOTIDE SEQUENCE</scope>
    <source>
        <strain evidence="7">CIFAMagur01</strain>
        <tissue evidence="7">Testis</tissue>
    </source>
</reference>